<keyword evidence="1" id="KW-0472">Membrane</keyword>
<sequence>MRIADGMFLPQGYTMDYELPLQVFYTFQIKRMASVASGGASTMTYGVITNLILQVFLSFSMHLMWGMMNTLQLISYTLKFDLIVPGNAYVFFQTIQDFISMRAQFIDKWLDEVQESMMSGGDSGLSQVGTFIIGAIAFLLAALALWILSSVAKRSPKIMRLVDMVKSKIFYNSIARLMIQQYFKLCMLSFTKLYAFSIDTKTEQINSLIGLFLLAFLLWFPIHTHLFLLRNQPNLPTKDYQLSFSSLYLNINTGNRNALMLTSVFLGRRFVLAGTIVFMQGYQVAQLAVMQIQCVCIIHYLIKVAPLAGELLNGLELFNEISLFAVATIGYGLSDMTPVPYFKNQQIDMRSELGWTIIGISALNVCASIGLLLFSVLKMIYPKLKAFIQKQHDRYLERQKQKKYASSPEDMFVESDPNMVVPNISLTRVINQSTMDKPTAFNIQLKKTPAFEVTPSKFFHSQSIFNEDDYNDFDQNNNRINKRDESQMMNNEEIIQNFTGKKVQKSWVEELNLPKVNQQAGPKPGEEEVFVSSESVFISSVEDFHKGI</sequence>
<evidence type="ECO:0000313" key="3">
    <source>
        <dbReference type="Proteomes" id="UP000785679"/>
    </source>
</evidence>
<dbReference type="EMBL" id="RRYP01000608">
    <property type="protein sequence ID" value="TNV87145.1"/>
    <property type="molecule type" value="Genomic_DNA"/>
</dbReference>
<feature type="transmembrane region" description="Helical" evidence="1">
    <location>
        <begin position="314"/>
        <end position="333"/>
    </location>
</feature>
<dbReference type="OrthoDB" id="327248at2759"/>
<protein>
    <recommendedName>
        <fullName evidence="4">TRP C-terminal domain-containing protein</fullName>
    </recommendedName>
</protein>
<organism evidence="2 3">
    <name type="scientific">Halteria grandinella</name>
    <dbReference type="NCBI Taxonomy" id="5974"/>
    <lineage>
        <taxon>Eukaryota</taxon>
        <taxon>Sar</taxon>
        <taxon>Alveolata</taxon>
        <taxon>Ciliophora</taxon>
        <taxon>Intramacronucleata</taxon>
        <taxon>Spirotrichea</taxon>
        <taxon>Stichotrichia</taxon>
        <taxon>Sporadotrichida</taxon>
        <taxon>Halteriidae</taxon>
        <taxon>Halteria</taxon>
    </lineage>
</organism>
<evidence type="ECO:0008006" key="4">
    <source>
        <dbReference type="Google" id="ProtNLM"/>
    </source>
</evidence>
<feature type="transmembrane region" description="Helical" evidence="1">
    <location>
        <begin position="128"/>
        <end position="148"/>
    </location>
</feature>
<proteinExistence type="predicted"/>
<dbReference type="AlphaFoldDB" id="A0A8J8P7A2"/>
<gene>
    <name evidence="2" type="ORF">FGO68_gene1948</name>
</gene>
<feature type="transmembrane region" description="Helical" evidence="1">
    <location>
        <begin position="284"/>
        <end position="302"/>
    </location>
</feature>
<accession>A0A8J8P7A2</accession>
<reference evidence="2" key="1">
    <citation type="submission" date="2019-06" db="EMBL/GenBank/DDBJ databases">
        <authorList>
            <person name="Zheng W."/>
        </authorList>
    </citation>
    <scope>NUCLEOTIDE SEQUENCE</scope>
    <source>
        <strain evidence="2">QDHG01</strain>
    </source>
</reference>
<keyword evidence="3" id="KW-1185">Reference proteome</keyword>
<comment type="caution">
    <text evidence="2">The sequence shown here is derived from an EMBL/GenBank/DDBJ whole genome shotgun (WGS) entry which is preliminary data.</text>
</comment>
<name>A0A8J8P7A2_HALGN</name>
<evidence type="ECO:0000256" key="1">
    <source>
        <dbReference type="SAM" id="Phobius"/>
    </source>
</evidence>
<keyword evidence="1" id="KW-0812">Transmembrane</keyword>
<feature type="transmembrane region" description="Helical" evidence="1">
    <location>
        <begin position="208"/>
        <end position="229"/>
    </location>
</feature>
<dbReference type="Proteomes" id="UP000785679">
    <property type="component" value="Unassembled WGS sequence"/>
</dbReference>
<feature type="transmembrane region" description="Helical" evidence="1">
    <location>
        <begin position="353"/>
        <end position="377"/>
    </location>
</feature>
<keyword evidence="1" id="KW-1133">Transmembrane helix</keyword>
<evidence type="ECO:0000313" key="2">
    <source>
        <dbReference type="EMBL" id="TNV87145.1"/>
    </source>
</evidence>